<protein>
    <recommendedName>
        <fullName evidence="4">Secreted protein</fullName>
    </recommendedName>
</protein>
<evidence type="ECO:0008006" key="4">
    <source>
        <dbReference type="Google" id="ProtNLM"/>
    </source>
</evidence>
<proteinExistence type="predicted"/>
<gene>
    <name evidence="2" type="ORF">GCK32_006129</name>
</gene>
<dbReference type="AlphaFoldDB" id="A0AAN8FB45"/>
<feature type="signal peptide" evidence="1">
    <location>
        <begin position="1"/>
        <end position="20"/>
    </location>
</feature>
<dbReference type="EMBL" id="WIXE01021561">
    <property type="protein sequence ID" value="KAK5968278.1"/>
    <property type="molecule type" value="Genomic_DNA"/>
</dbReference>
<evidence type="ECO:0000256" key="1">
    <source>
        <dbReference type="SAM" id="SignalP"/>
    </source>
</evidence>
<reference evidence="2 3" key="1">
    <citation type="submission" date="2019-10" db="EMBL/GenBank/DDBJ databases">
        <title>Assembly and Annotation for the nematode Trichostrongylus colubriformis.</title>
        <authorList>
            <person name="Martin J."/>
        </authorList>
    </citation>
    <scope>NUCLEOTIDE SEQUENCE [LARGE SCALE GENOMIC DNA]</scope>
    <source>
        <strain evidence="2">G859</strain>
        <tissue evidence="2">Whole worm</tissue>
    </source>
</reference>
<name>A0AAN8FB45_TRICO</name>
<sequence length="172" mass="20034">MLRRSVSVVILLLLFLVANSLRSIDWCQYFRLLKRDHMRPECNGIYRLQLTAQRDHPSGSLPPLHQDYLPSFRRFVDQRASITEMTKKALGLRKNFATFQFVIQKLGNGASLGRGEGDLPKVNVEFLEIKWIHTTSARANEQSPTMYQQQQPYQQHLWKLMIRNGKYKSPSS</sequence>
<evidence type="ECO:0000313" key="2">
    <source>
        <dbReference type="EMBL" id="KAK5968278.1"/>
    </source>
</evidence>
<evidence type="ECO:0000313" key="3">
    <source>
        <dbReference type="Proteomes" id="UP001331761"/>
    </source>
</evidence>
<accession>A0AAN8FB45</accession>
<keyword evidence="1" id="KW-0732">Signal</keyword>
<comment type="caution">
    <text evidence="2">The sequence shown here is derived from an EMBL/GenBank/DDBJ whole genome shotgun (WGS) entry which is preliminary data.</text>
</comment>
<feature type="chain" id="PRO_5043010291" description="Secreted protein" evidence="1">
    <location>
        <begin position="21"/>
        <end position="172"/>
    </location>
</feature>
<keyword evidence="3" id="KW-1185">Reference proteome</keyword>
<dbReference type="Proteomes" id="UP001331761">
    <property type="component" value="Unassembled WGS sequence"/>
</dbReference>
<organism evidence="2 3">
    <name type="scientific">Trichostrongylus colubriformis</name>
    <name type="common">Black scour worm</name>
    <dbReference type="NCBI Taxonomy" id="6319"/>
    <lineage>
        <taxon>Eukaryota</taxon>
        <taxon>Metazoa</taxon>
        <taxon>Ecdysozoa</taxon>
        <taxon>Nematoda</taxon>
        <taxon>Chromadorea</taxon>
        <taxon>Rhabditida</taxon>
        <taxon>Rhabditina</taxon>
        <taxon>Rhabditomorpha</taxon>
        <taxon>Strongyloidea</taxon>
        <taxon>Trichostrongylidae</taxon>
        <taxon>Trichostrongylus</taxon>
    </lineage>
</organism>